<proteinExistence type="inferred from homology"/>
<feature type="domain" description="Peptidase M16 C-terminal" evidence="3">
    <location>
        <begin position="225"/>
        <end position="405"/>
    </location>
</feature>
<dbReference type="Proteomes" id="UP001333818">
    <property type="component" value="Unassembled WGS sequence"/>
</dbReference>
<comment type="similarity">
    <text evidence="1">Belongs to the peptidase M16 family.</text>
</comment>
<dbReference type="Pfam" id="PF00675">
    <property type="entry name" value="Peptidase_M16"/>
    <property type="match status" value="2"/>
</dbReference>
<organism evidence="4 5">
    <name type="scientific">Tumidithrix elongata BACA0141</name>
    <dbReference type="NCBI Taxonomy" id="2716417"/>
    <lineage>
        <taxon>Bacteria</taxon>
        <taxon>Bacillati</taxon>
        <taxon>Cyanobacteriota</taxon>
        <taxon>Cyanophyceae</taxon>
        <taxon>Pseudanabaenales</taxon>
        <taxon>Pseudanabaenaceae</taxon>
        <taxon>Tumidithrix</taxon>
        <taxon>Tumidithrix elongata</taxon>
    </lineage>
</organism>
<dbReference type="Pfam" id="PF05193">
    <property type="entry name" value="Peptidase_M16_C"/>
    <property type="match status" value="2"/>
</dbReference>
<evidence type="ECO:0000259" key="2">
    <source>
        <dbReference type="Pfam" id="PF00675"/>
    </source>
</evidence>
<keyword evidence="5" id="KW-1185">Reference proteome</keyword>
<evidence type="ECO:0000313" key="4">
    <source>
        <dbReference type="EMBL" id="MEE3719211.1"/>
    </source>
</evidence>
<feature type="domain" description="Peptidase M16 C-terminal" evidence="3">
    <location>
        <begin position="687"/>
        <end position="866"/>
    </location>
</feature>
<dbReference type="InterPro" id="IPR007863">
    <property type="entry name" value="Peptidase_M16_C"/>
</dbReference>
<dbReference type="PANTHER" id="PTHR11851:SF49">
    <property type="entry name" value="MITOCHONDRIAL-PROCESSING PEPTIDASE SUBUNIT ALPHA"/>
    <property type="match status" value="1"/>
</dbReference>
<feature type="domain" description="Peptidase M16 N-terminal" evidence="2">
    <location>
        <begin position="536"/>
        <end position="647"/>
    </location>
</feature>
<name>A0AAW9Q9N5_9CYAN</name>
<dbReference type="RefSeq" id="WP_330485647.1">
    <property type="nucleotide sequence ID" value="NZ_JAZBJZ010000118.1"/>
</dbReference>
<evidence type="ECO:0000256" key="1">
    <source>
        <dbReference type="ARBA" id="ARBA00007261"/>
    </source>
</evidence>
<dbReference type="GO" id="GO:0046872">
    <property type="term" value="F:metal ion binding"/>
    <property type="evidence" value="ECO:0007669"/>
    <property type="project" value="InterPro"/>
</dbReference>
<dbReference type="InterPro" id="IPR011765">
    <property type="entry name" value="Pept_M16_N"/>
</dbReference>
<reference evidence="4" key="1">
    <citation type="submission" date="2024-01" db="EMBL/GenBank/DDBJ databases">
        <title>Bank of Algae and Cyanobacteria of the Azores (BACA) strain genomes.</title>
        <authorList>
            <person name="Luz R."/>
            <person name="Cordeiro R."/>
            <person name="Fonseca A."/>
            <person name="Goncalves V."/>
        </authorList>
    </citation>
    <scope>NUCLEOTIDE SEQUENCE</scope>
    <source>
        <strain evidence="4">BACA0141</strain>
    </source>
</reference>
<dbReference type="InterPro" id="IPR050361">
    <property type="entry name" value="MPP/UQCRC_Complex"/>
</dbReference>
<dbReference type="PANTHER" id="PTHR11851">
    <property type="entry name" value="METALLOPROTEASE"/>
    <property type="match status" value="1"/>
</dbReference>
<gene>
    <name evidence="4" type="ORF">V2H45_20915</name>
</gene>
<accession>A0AAW9Q9N5</accession>
<evidence type="ECO:0000313" key="5">
    <source>
        <dbReference type="Proteomes" id="UP001333818"/>
    </source>
</evidence>
<dbReference type="SUPFAM" id="SSF63411">
    <property type="entry name" value="LuxS/MPP-like metallohydrolase"/>
    <property type="match status" value="4"/>
</dbReference>
<protein>
    <submittedName>
        <fullName evidence="4">Pitrilysin family protein</fullName>
    </submittedName>
</protein>
<sequence>MLSFVSRCLAIALAVILLSNTPLPLLSNLSFFNRQEADAVTTQAAPTAYTASTAASAALTDRVEKTLLSNGLTVLTKEIHTAPVVSVQVWYRVGSRNERPGITGISHQLEHLMFKGTKDRPLQFGRLFSALGSSSNAFTSYDMTAYFGTVGSEKLDALLELEADRMVNSLAGAEELKTERTVVLSELDGGNNNPGSRLNKSVMAAAFPNSSYGWPVIGYRPDVEKFTVEDVQTYYRTHYRPDNATLVVVGNFDTKATLAKIEKIFGKISAPPKPVAKAAPPIQNIKSPQQNPIVLREPGSVAFLQSVYPTLPPITHPDVPAIDVMDSVLTSGRGSRLYQALVQTGLASGVSGNASTMIDPGWYMFGATPAQGKTLPEIDQLLLAEVAKLQSEGITEAELDRAKTQIRANYILGNRDISSQATQLGYNQIVAGDYRFSDRYLTNIDKVTTADVQRVTKQYLNPDKRVLGFFEPTVITGQGGSTTVNPTHSEAFSPGKPVDPAEVKRFLPESALTTKIDVPNPVKPIKFVLPNGLNFLLIQDKSSPSITIEGRVEAGSGFDTEAKAGLASLTAQNLMNGTKTQDADAIAAVLEDRGAKLGFSAGREGVNIGASALSSDLPVVVKQLADVLQNPVFPAKEFDLNLQRNLVALKSELDTPGSLVRREFQQKLYPKGHPFHNMRTEATLKAIKREDLVKFHQTYFRPDSTTLVLMGNFDPIQLKQLLVAELGAWKATGTAPVLQYPPVANPTELTEKELTLSGKTQAVTLMGHPSISRFDRRYYEAIVLNQVLGGDTLSSRLGTEIRDRAGLTYGIYSYFQVGKAPGAFIIQLQTNGKDTQKAIEKTLAVFREVRDRGITQAELDAAKNSLINSFPVNLAEPDNIAEAVLSDETYGFPIGSFYEFPSKVRAVSLDAVNQSAKELLLPDNLLIVSVKPAETKK</sequence>
<evidence type="ECO:0000259" key="3">
    <source>
        <dbReference type="Pfam" id="PF05193"/>
    </source>
</evidence>
<dbReference type="AlphaFoldDB" id="A0AAW9Q9N5"/>
<dbReference type="EMBL" id="JAZBJZ010000118">
    <property type="protein sequence ID" value="MEE3719211.1"/>
    <property type="molecule type" value="Genomic_DNA"/>
</dbReference>
<dbReference type="InterPro" id="IPR011249">
    <property type="entry name" value="Metalloenz_LuxS/M16"/>
</dbReference>
<comment type="caution">
    <text evidence="4">The sequence shown here is derived from an EMBL/GenBank/DDBJ whole genome shotgun (WGS) entry which is preliminary data.</text>
</comment>
<dbReference type="Gene3D" id="3.30.830.10">
    <property type="entry name" value="Metalloenzyme, LuxS/M16 peptidase-like"/>
    <property type="match status" value="4"/>
</dbReference>
<feature type="domain" description="Peptidase M16 N-terminal" evidence="2">
    <location>
        <begin position="74"/>
        <end position="217"/>
    </location>
</feature>